<keyword evidence="2" id="KW-1185">Reference proteome</keyword>
<comment type="caution">
    <text evidence="1">The sequence shown here is derived from an EMBL/GenBank/DDBJ whole genome shotgun (WGS) entry which is preliminary data.</text>
</comment>
<protein>
    <submittedName>
        <fullName evidence="1">Uncharacterized protein</fullName>
    </submittedName>
</protein>
<name>A0ACC1RUW9_9HYPO</name>
<dbReference type="Proteomes" id="UP001148629">
    <property type="component" value="Unassembled WGS sequence"/>
</dbReference>
<evidence type="ECO:0000313" key="1">
    <source>
        <dbReference type="EMBL" id="KAJ3526262.1"/>
    </source>
</evidence>
<reference evidence="1" key="1">
    <citation type="submission" date="2022-08" db="EMBL/GenBank/DDBJ databases">
        <title>Genome Sequence of Fusarium decemcellulare.</title>
        <authorList>
            <person name="Buettner E."/>
        </authorList>
    </citation>
    <scope>NUCLEOTIDE SEQUENCE</scope>
    <source>
        <strain evidence="1">Babe19</strain>
    </source>
</reference>
<proteinExistence type="predicted"/>
<accession>A0ACC1RUW9</accession>
<evidence type="ECO:0000313" key="2">
    <source>
        <dbReference type="Proteomes" id="UP001148629"/>
    </source>
</evidence>
<sequence length="790" mass="85319">MHFSNLAVTLLCAIPWVSALNASAIKYPAGPGLDEARWRRAHDKADALIARMNVTEKSLMVTGTMDGTCIEYVAPIPRIGFGGLCLQDGPNAVRLADRASVFPAGLTTAATWDKRLIYARGSAMAQEFRDKGAHVLLGQVVTPLAQFSIGPWGGRNWEGFSPDPYLTGVAVDLTIRATQEIGVQATVKHFIGNEQETQRKPALVDGAMVDAVSSNIDDRTMHELYLWPFADAVHAGVASVMCAYNRVNSSSACENSQLINDLLKKELGFEGYVSSDFFATQSGVNSAKAGLDLNVPGPVSSTDLEHSYFGSNLVDGVENGTLSSSRLDDMVRRVLMPYYYLRQDESYPSVDPSTYFLVLQFLGLLPQGIPTPRGRDVRGDHDELIREIAAAGTVLLKNDNNILPLTNTSNLGVFGSDAADPTTLVHSPDIYSHDGPGFGTLVIGGGAGGGRNSYVVSPLDAIKSRAGKRDVVQFITNNTAIAKGQLSSLYPRPDICLVFLKTWAEEGLDRTTLEADDDSTQVVENVAALCPKRTVVITHSGGVNTMPWATNPNVSAILAAHYPGQESGNSIADILFGDVNPSGKLPYTVAKEESDYNTPVLKLKGSDASDSSAWQSDFDEGLFIDYRYFDAMNITPQYEFGYGLSYTTFSLSDVSLVEQPQSGKLSPFPPATNRTTVPTGGNPNLWDELFTVSATVSNTGSAAGAAVPQLYVSLPQSNAPDGTPARVLRGFDKLWIEPGEENSAEFVLTRRDISFWDVEAQNWRIPEGEIELQVGFSSRDIKKNISAKLL</sequence>
<dbReference type="EMBL" id="JANRMS010001764">
    <property type="protein sequence ID" value="KAJ3526262.1"/>
    <property type="molecule type" value="Genomic_DNA"/>
</dbReference>
<gene>
    <name evidence="1" type="ORF">NM208_g11279</name>
</gene>
<organism evidence="1 2">
    <name type="scientific">Fusarium decemcellulare</name>
    <dbReference type="NCBI Taxonomy" id="57161"/>
    <lineage>
        <taxon>Eukaryota</taxon>
        <taxon>Fungi</taxon>
        <taxon>Dikarya</taxon>
        <taxon>Ascomycota</taxon>
        <taxon>Pezizomycotina</taxon>
        <taxon>Sordariomycetes</taxon>
        <taxon>Hypocreomycetidae</taxon>
        <taxon>Hypocreales</taxon>
        <taxon>Nectriaceae</taxon>
        <taxon>Fusarium</taxon>
        <taxon>Fusarium decemcellulare species complex</taxon>
    </lineage>
</organism>